<keyword evidence="12 25" id="KW-0460">Magnesium</keyword>
<comment type="cofactor">
    <cofactor evidence="25">
        <name>Mg(2+)</name>
        <dbReference type="ChEBI" id="CHEBI:18420"/>
    </cofactor>
    <cofactor evidence="25">
        <name>Mn(2+)</name>
        <dbReference type="ChEBI" id="CHEBI:29035"/>
    </cofactor>
    <text evidence="25">Binds 2 magnesium or manganese ions per subunit.</text>
</comment>
<dbReference type="Gene3D" id="3.40.50.20">
    <property type="match status" value="1"/>
</dbReference>
<feature type="active site" evidence="23">
    <location>
        <position position="16"/>
    </location>
</feature>
<evidence type="ECO:0000256" key="20">
    <source>
        <dbReference type="ARBA" id="ARBA00076288"/>
    </source>
</evidence>
<evidence type="ECO:0000256" key="21">
    <source>
        <dbReference type="ARBA" id="ARBA00077154"/>
    </source>
</evidence>
<evidence type="ECO:0000256" key="15">
    <source>
        <dbReference type="ARBA" id="ARBA00023211"/>
    </source>
</evidence>
<comment type="subcellular location">
    <subcellularLocation>
        <location evidence="3 22">Cytoplasm</location>
    </subcellularLocation>
</comment>
<dbReference type="AlphaFoldDB" id="A0A1H3L428"/>
<dbReference type="GO" id="GO:0046872">
    <property type="term" value="F:metal ion binding"/>
    <property type="evidence" value="ECO:0007669"/>
    <property type="project" value="UniProtKB-KW"/>
</dbReference>
<reference evidence="28 29" key="1">
    <citation type="submission" date="2016-10" db="EMBL/GenBank/DDBJ databases">
        <authorList>
            <person name="de Groot N.N."/>
        </authorList>
    </citation>
    <scope>NUCLEOTIDE SEQUENCE [LARGE SCALE GENOMIC DNA]</scope>
    <source>
        <strain evidence="28 29">APO</strain>
    </source>
</reference>
<evidence type="ECO:0000256" key="3">
    <source>
        <dbReference type="ARBA" id="ARBA00004496"/>
    </source>
</evidence>
<dbReference type="RefSeq" id="WP_093311616.1">
    <property type="nucleotide sequence ID" value="NZ_FNPV01000003.1"/>
</dbReference>
<evidence type="ECO:0000313" key="28">
    <source>
        <dbReference type="EMBL" id="SDY59006.1"/>
    </source>
</evidence>
<dbReference type="InterPro" id="IPR011127">
    <property type="entry name" value="Dala_Dala_lig_N"/>
</dbReference>
<dbReference type="Proteomes" id="UP000199230">
    <property type="component" value="Unassembled WGS sequence"/>
</dbReference>
<dbReference type="GO" id="GO:0008716">
    <property type="term" value="F:D-alanine-D-alanine ligase activity"/>
    <property type="evidence" value="ECO:0007669"/>
    <property type="project" value="UniProtKB-UniRule"/>
</dbReference>
<dbReference type="UniPathway" id="UPA00219"/>
<feature type="domain" description="ATP-grasp" evidence="27">
    <location>
        <begin position="148"/>
        <end position="360"/>
    </location>
</feature>
<feature type="active site" evidence="23">
    <location>
        <position position="202"/>
    </location>
</feature>
<evidence type="ECO:0000256" key="22">
    <source>
        <dbReference type="HAMAP-Rule" id="MF_00047"/>
    </source>
</evidence>
<comment type="cofactor">
    <cofactor evidence="1">
        <name>Mn(2+)</name>
        <dbReference type="ChEBI" id="CHEBI:29035"/>
    </cofactor>
</comment>
<keyword evidence="11 26" id="KW-0067">ATP-binding</keyword>
<dbReference type="NCBIfam" id="TIGR01205">
    <property type="entry name" value="D_ala_D_alaTIGR"/>
    <property type="match status" value="1"/>
</dbReference>
<protein>
    <recommendedName>
        <fullName evidence="19 22">D-alanine--D-alanine ligase</fullName>
        <ecNumber evidence="6 22">6.3.2.4</ecNumber>
    </recommendedName>
    <alternativeName>
        <fullName evidence="21 22">D-Ala-D-Ala ligase</fullName>
    </alternativeName>
    <alternativeName>
        <fullName evidence="20 22">D-alanylalanine synthetase</fullName>
    </alternativeName>
</protein>
<evidence type="ECO:0000256" key="24">
    <source>
        <dbReference type="PIRSR" id="PIRSR039102-2"/>
    </source>
</evidence>
<evidence type="ECO:0000256" key="5">
    <source>
        <dbReference type="ARBA" id="ARBA00010871"/>
    </source>
</evidence>
<feature type="binding site" evidence="25">
    <location>
        <position position="327"/>
    </location>
    <ligand>
        <name>Mg(2+)</name>
        <dbReference type="ChEBI" id="CHEBI:18420"/>
        <label>2</label>
    </ligand>
</feature>
<evidence type="ECO:0000256" key="14">
    <source>
        <dbReference type="ARBA" id="ARBA00022984"/>
    </source>
</evidence>
<keyword evidence="10 24" id="KW-0547">Nucleotide-binding</keyword>
<evidence type="ECO:0000256" key="17">
    <source>
        <dbReference type="ARBA" id="ARBA00047614"/>
    </source>
</evidence>
<organism evidence="28 29">
    <name type="scientific">Tindallia californiensis</name>
    <dbReference type="NCBI Taxonomy" id="159292"/>
    <lineage>
        <taxon>Bacteria</taxon>
        <taxon>Bacillati</taxon>
        <taxon>Bacillota</taxon>
        <taxon>Clostridia</taxon>
        <taxon>Peptostreptococcales</taxon>
        <taxon>Tindalliaceae</taxon>
        <taxon>Tindallia</taxon>
    </lineage>
</organism>
<dbReference type="PIRSF" id="PIRSF039102">
    <property type="entry name" value="Ddl/VanB"/>
    <property type="match status" value="1"/>
</dbReference>
<dbReference type="PANTHER" id="PTHR23132">
    <property type="entry name" value="D-ALANINE--D-ALANINE LIGASE"/>
    <property type="match status" value="1"/>
</dbReference>
<evidence type="ECO:0000256" key="7">
    <source>
        <dbReference type="ARBA" id="ARBA00022490"/>
    </source>
</evidence>
<dbReference type="Gene3D" id="3.30.470.20">
    <property type="entry name" value="ATP-grasp fold, B domain"/>
    <property type="match status" value="1"/>
</dbReference>
<evidence type="ECO:0000256" key="6">
    <source>
        <dbReference type="ARBA" id="ARBA00012216"/>
    </source>
</evidence>
<comment type="catalytic activity">
    <reaction evidence="17 22">
        <text>2 D-alanine + ATP = D-alanyl-D-alanine + ADP + phosphate + H(+)</text>
        <dbReference type="Rhea" id="RHEA:11224"/>
        <dbReference type="ChEBI" id="CHEBI:15378"/>
        <dbReference type="ChEBI" id="CHEBI:30616"/>
        <dbReference type="ChEBI" id="CHEBI:43474"/>
        <dbReference type="ChEBI" id="CHEBI:57416"/>
        <dbReference type="ChEBI" id="CHEBI:57822"/>
        <dbReference type="ChEBI" id="CHEBI:456216"/>
        <dbReference type="EC" id="6.3.2.4"/>
    </reaction>
</comment>
<comment type="pathway">
    <text evidence="4 22">Cell wall biogenesis; peptidoglycan biosynthesis.</text>
</comment>
<evidence type="ECO:0000256" key="16">
    <source>
        <dbReference type="ARBA" id="ARBA00023316"/>
    </source>
</evidence>
<dbReference type="Pfam" id="PF01820">
    <property type="entry name" value="Dala_Dala_lig_N"/>
    <property type="match status" value="1"/>
</dbReference>
<evidence type="ECO:0000256" key="12">
    <source>
        <dbReference type="ARBA" id="ARBA00022842"/>
    </source>
</evidence>
<evidence type="ECO:0000256" key="23">
    <source>
        <dbReference type="PIRSR" id="PIRSR039102-1"/>
    </source>
</evidence>
<feature type="binding site" evidence="25">
    <location>
        <position position="327"/>
    </location>
    <ligand>
        <name>Mg(2+)</name>
        <dbReference type="ChEBI" id="CHEBI:18420"/>
        <label>1</label>
    </ligand>
</feature>
<feature type="binding site" evidence="24">
    <location>
        <begin position="202"/>
        <end position="203"/>
    </location>
    <ligand>
        <name>ATP</name>
        <dbReference type="ChEBI" id="CHEBI:30616"/>
    </ligand>
</feature>
<keyword evidence="15 25" id="KW-0464">Manganese</keyword>
<keyword evidence="14 22" id="KW-0573">Peptidoglycan synthesis</keyword>
<comment type="function">
    <text evidence="2 22">Cell wall formation.</text>
</comment>
<gene>
    <name evidence="22" type="primary">ddl</name>
    <name evidence="28" type="ORF">SAMN05192546_10349</name>
</gene>
<dbReference type="InterPro" id="IPR000291">
    <property type="entry name" value="D-Ala_lig_Van_CS"/>
</dbReference>
<feature type="binding site" evidence="25">
    <location>
        <position position="313"/>
    </location>
    <ligand>
        <name>Mg(2+)</name>
        <dbReference type="ChEBI" id="CHEBI:18420"/>
        <label>1</label>
    </ligand>
</feature>
<dbReference type="NCBIfam" id="NF002378">
    <property type="entry name" value="PRK01372.1"/>
    <property type="match status" value="1"/>
</dbReference>
<evidence type="ECO:0000256" key="11">
    <source>
        <dbReference type="ARBA" id="ARBA00022840"/>
    </source>
</evidence>
<dbReference type="NCBIfam" id="NF002528">
    <property type="entry name" value="PRK01966.1-4"/>
    <property type="match status" value="1"/>
</dbReference>
<accession>A0A1H3L428</accession>
<dbReference type="PANTHER" id="PTHR23132:SF25">
    <property type="entry name" value="D-ALANINE--D-ALANINE LIGASE A"/>
    <property type="match status" value="1"/>
</dbReference>
<feature type="binding site" evidence="25">
    <location>
        <position position="329"/>
    </location>
    <ligand>
        <name>Mg(2+)</name>
        <dbReference type="ChEBI" id="CHEBI:18420"/>
        <label>2</label>
    </ligand>
</feature>
<evidence type="ECO:0000256" key="19">
    <source>
        <dbReference type="ARBA" id="ARBA00068427"/>
    </source>
</evidence>
<evidence type="ECO:0000256" key="18">
    <source>
        <dbReference type="ARBA" id="ARBA00060592"/>
    </source>
</evidence>
<evidence type="ECO:0000256" key="4">
    <source>
        <dbReference type="ARBA" id="ARBA00004752"/>
    </source>
</evidence>
<evidence type="ECO:0000256" key="1">
    <source>
        <dbReference type="ARBA" id="ARBA00001936"/>
    </source>
</evidence>
<evidence type="ECO:0000256" key="2">
    <source>
        <dbReference type="ARBA" id="ARBA00003921"/>
    </source>
</evidence>
<dbReference type="STRING" id="159292.SAMN05192546_10349"/>
<feature type="active site" evidence="23">
    <location>
        <position position="338"/>
    </location>
</feature>
<feature type="binding site" evidence="24">
    <location>
        <begin position="326"/>
        <end position="327"/>
    </location>
    <ligand>
        <name>ATP</name>
        <dbReference type="ChEBI" id="CHEBI:30616"/>
    </ligand>
</feature>
<dbReference type="SUPFAM" id="SSF56059">
    <property type="entry name" value="Glutathione synthetase ATP-binding domain-like"/>
    <property type="match status" value="1"/>
</dbReference>
<dbReference type="PROSITE" id="PS00843">
    <property type="entry name" value="DALA_DALA_LIGASE_1"/>
    <property type="match status" value="1"/>
</dbReference>
<sequence>MKKKQVLVLFGGPSSEHEVSLMSATSVMKQIDKKKYEVIPVGITTEGKFQLYEAYWQIQNNQWEGFEEARFQYRKERKDIFLIPGCSALLLKENESFCKKAVDVALPILHGPYGEDGTLQGLLQACHIPYVGAGVMTSALAMDKAMVKKIFENEGIDQAAYHVVNIREWEGKSRDVIEKELIGCLEEKLGYPMFVKPSRLGSSVGISKASDMNELKKAIWQAAAHDCKVVVEAFIDGREIECAVLGHYQHSRVAEPSEIIPSREFYDYEDKYMAGKSVYQIPANLSQEMKDKVKQLSVQVYRLLECKGLARIDFFLERKTGNLLLNEINTMPGFTKISMYPKMWEASGVTYQELISFLVEEAIE</sequence>
<evidence type="ECO:0000256" key="10">
    <source>
        <dbReference type="ARBA" id="ARBA00022741"/>
    </source>
</evidence>
<evidence type="ECO:0000256" key="8">
    <source>
        <dbReference type="ARBA" id="ARBA00022598"/>
    </source>
</evidence>
<dbReference type="SUPFAM" id="SSF52440">
    <property type="entry name" value="PreATP-grasp domain"/>
    <property type="match status" value="1"/>
</dbReference>
<evidence type="ECO:0000259" key="27">
    <source>
        <dbReference type="PROSITE" id="PS50975"/>
    </source>
</evidence>
<evidence type="ECO:0000313" key="29">
    <source>
        <dbReference type="Proteomes" id="UP000199230"/>
    </source>
</evidence>
<dbReference type="GO" id="GO:0005829">
    <property type="term" value="C:cytosol"/>
    <property type="evidence" value="ECO:0007669"/>
    <property type="project" value="TreeGrafter"/>
</dbReference>
<feature type="binding site" evidence="24">
    <location>
        <begin position="194"/>
        <end position="196"/>
    </location>
    <ligand>
        <name>ATP</name>
        <dbReference type="ChEBI" id="CHEBI:30616"/>
    </ligand>
</feature>
<comment type="pathway">
    <text evidence="18">Glycan biosynthesis.</text>
</comment>
<dbReference type="EMBL" id="FNPV01000003">
    <property type="protein sequence ID" value="SDY59006.1"/>
    <property type="molecule type" value="Genomic_DNA"/>
</dbReference>
<dbReference type="Pfam" id="PF07478">
    <property type="entry name" value="Dala_Dala_lig_C"/>
    <property type="match status" value="1"/>
</dbReference>
<comment type="similarity">
    <text evidence="5 22">Belongs to the D-alanine--D-alanine ligase family.</text>
</comment>
<dbReference type="HAMAP" id="MF_00047">
    <property type="entry name" value="Dala_Dala_lig"/>
    <property type="match status" value="1"/>
</dbReference>
<proteinExistence type="inferred from homology"/>
<evidence type="ECO:0000256" key="13">
    <source>
        <dbReference type="ARBA" id="ARBA00022960"/>
    </source>
</evidence>
<dbReference type="InterPro" id="IPR005905">
    <property type="entry name" value="D_ala_D_ala"/>
</dbReference>
<evidence type="ECO:0000256" key="9">
    <source>
        <dbReference type="ARBA" id="ARBA00022723"/>
    </source>
</evidence>
<keyword evidence="29" id="KW-1185">Reference proteome</keyword>
<dbReference type="InterPro" id="IPR011095">
    <property type="entry name" value="Dala_Dala_lig_C"/>
</dbReference>
<dbReference type="InterPro" id="IPR011761">
    <property type="entry name" value="ATP-grasp"/>
</dbReference>
<evidence type="ECO:0000256" key="26">
    <source>
        <dbReference type="PROSITE-ProRule" id="PRU00409"/>
    </source>
</evidence>
<keyword evidence="7 22" id="KW-0963">Cytoplasm</keyword>
<keyword evidence="16 22" id="KW-0961">Cell wall biogenesis/degradation</keyword>
<dbReference type="GO" id="GO:0071555">
    <property type="term" value="P:cell wall organization"/>
    <property type="evidence" value="ECO:0007669"/>
    <property type="project" value="UniProtKB-KW"/>
</dbReference>
<dbReference type="GO" id="GO:0008360">
    <property type="term" value="P:regulation of cell shape"/>
    <property type="evidence" value="ECO:0007669"/>
    <property type="project" value="UniProtKB-KW"/>
</dbReference>
<feature type="binding site" evidence="24">
    <location>
        <begin position="232"/>
        <end position="239"/>
    </location>
    <ligand>
        <name>ATP</name>
        <dbReference type="ChEBI" id="CHEBI:30616"/>
    </ligand>
</feature>
<dbReference type="PROSITE" id="PS00844">
    <property type="entry name" value="DALA_DALA_LIGASE_2"/>
    <property type="match status" value="1"/>
</dbReference>
<dbReference type="GO" id="GO:0005524">
    <property type="term" value="F:ATP binding"/>
    <property type="evidence" value="ECO:0007669"/>
    <property type="project" value="UniProtKB-UniRule"/>
</dbReference>
<keyword evidence="8 22" id="KW-0436">Ligase</keyword>
<dbReference type="FunFam" id="3.30.1490.20:FF:000007">
    <property type="entry name" value="D-alanine--D-alanine ligase"/>
    <property type="match status" value="1"/>
</dbReference>
<name>A0A1H3L428_9FIRM</name>
<dbReference type="FunFam" id="3.30.470.20:FF:000008">
    <property type="entry name" value="D-alanine--D-alanine ligase"/>
    <property type="match status" value="1"/>
</dbReference>
<evidence type="ECO:0000256" key="25">
    <source>
        <dbReference type="PIRSR" id="PIRSR039102-3"/>
    </source>
</evidence>
<keyword evidence="13 22" id="KW-0133">Cell shape</keyword>
<dbReference type="PROSITE" id="PS50975">
    <property type="entry name" value="ATP_GRASP"/>
    <property type="match status" value="1"/>
</dbReference>
<dbReference type="Gene3D" id="3.30.1490.20">
    <property type="entry name" value="ATP-grasp fold, A domain"/>
    <property type="match status" value="1"/>
</dbReference>
<dbReference type="EC" id="6.3.2.4" evidence="6 22"/>
<dbReference type="GO" id="GO:0009252">
    <property type="term" value="P:peptidoglycan biosynthetic process"/>
    <property type="evidence" value="ECO:0007669"/>
    <property type="project" value="UniProtKB-UniRule"/>
</dbReference>
<dbReference type="InterPro" id="IPR016185">
    <property type="entry name" value="PreATP-grasp_dom_sf"/>
</dbReference>
<keyword evidence="9 25" id="KW-0479">Metal-binding</keyword>
<dbReference type="OrthoDB" id="9813261at2"/>
<feature type="binding site" evidence="24">
    <location>
        <position position="144"/>
    </location>
    <ligand>
        <name>ATP</name>
        <dbReference type="ChEBI" id="CHEBI:30616"/>
    </ligand>
</feature>
<dbReference type="InterPro" id="IPR013815">
    <property type="entry name" value="ATP_grasp_subdomain_1"/>
</dbReference>